<sequence>MSRHPIHIYFSLQKTGIPLQVAARLQLNLRLQPIHGISLYQDVPTVYFPVLWFEQVVVLPNTMAFMIKILVNFKVICWAISIILISAGVLIEVCAFYRLCTTNLFGRKKPISVIKEEVPLNQK</sequence>
<evidence type="ECO:0000256" key="8">
    <source>
        <dbReference type="SAM" id="Phobius"/>
    </source>
</evidence>
<dbReference type="PANTHER" id="PTHR11923">
    <property type="entry name" value="SCAVENGER RECEPTOR CLASS B TYPE-1 SR-B1"/>
    <property type="match status" value="1"/>
</dbReference>
<dbReference type="GO" id="GO:0005886">
    <property type="term" value="C:plasma membrane"/>
    <property type="evidence" value="ECO:0007669"/>
    <property type="project" value="UniProtKB-SubCell"/>
</dbReference>
<keyword evidence="4 8" id="KW-0812">Transmembrane</keyword>
<evidence type="ECO:0000256" key="2">
    <source>
        <dbReference type="ARBA" id="ARBA00010532"/>
    </source>
</evidence>
<comment type="similarity">
    <text evidence="2">Belongs to the CD36 family.</text>
</comment>
<comment type="subcellular location">
    <subcellularLocation>
        <location evidence="1">Cell membrane</location>
    </subcellularLocation>
</comment>
<protein>
    <submittedName>
        <fullName evidence="9">Uncharacterized protein</fullName>
    </submittedName>
</protein>
<evidence type="ECO:0000256" key="5">
    <source>
        <dbReference type="ARBA" id="ARBA00022989"/>
    </source>
</evidence>
<evidence type="ECO:0000256" key="7">
    <source>
        <dbReference type="ARBA" id="ARBA00023180"/>
    </source>
</evidence>
<dbReference type="EMBL" id="JANEYF010000209">
    <property type="protein sequence ID" value="KAJ8971477.1"/>
    <property type="molecule type" value="Genomic_DNA"/>
</dbReference>
<dbReference type="GO" id="GO:0005044">
    <property type="term" value="F:scavenger receptor activity"/>
    <property type="evidence" value="ECO:0007669"/>
    <property type="project" value="TreeGrafter"/>
</dbReference>
<evidence type="ECO:0000256" key="3">
    <source>
        <dbReference type="ARBA" id="ARBA00022475"/>
    </source>
</evidence>
<evidence type="ECO:0000313" key="10">
    <source>
        <dbReference type="Proteomes" id="UP001162156"/>
    </source>
</evidence>
<keyword evidence="7" id="KW-0325">Glycoprotein</keyword>
<dbReference type="AlphaFoldDB" id="A0AAV8ZVH4"/>
<feature type="transmembrane region" description="Helical" evidence="8">
    <location>
        <begin position="75"/>
        <end position="99"/>
    </location>
</feature>
<evidence type="ECO:0000313" key="9">
    <source>
        <dbReference type="EMBL" id="KAJ8971477.1"/>
    </source>
</evidence>
<reference evidence="9" key="1">
    <citation type="journal article" date="2023" name="Insect Mol. Biol.">
        <title>Genome sequencing provides insights into the evolution of gene families encoding plant cell wall-degrading enzymes in longhorned beetles.</title>
        <authorList>
            <person name="Shin N.R."/>
            <person name="Okamura Y."/>
            <person name="Kirsch R."/>
            <person name="Pauchet Y."/>
        </authorList>
    </citation>
    <scope>NUCLEOTIDE SEQUENCE</scope>
    <source>
        <strain evidence="9">RBIC_L_NR</strain>
    </source>
</reference>
<evidence type="ECO:0000256" key="6">
    <source>
        <dbReference type="ARBA" id="ARBA00023136"/>
    </source>
</evidence>
<organism evidence="9 10">
    <name type="scientific">Rhamnusium bicolor</name>
    <dbReference type="NCBI Taxonomy" id="1586634"/>
    <lineage>
        <taxon>Eukaryota</taxon>
        <taxon>Metazoa</taxon>
        <taxon>Ecdysozoa</taxon>
        <taxon>Arthropoda</taxon>
        <taxon>Hexapoda</taxon>
        <taxon>Insecta</taxon>
        <taxon>Pterygota</taxon>
        <taxon>Neoptera</taxon>
        <taxon>Endopterygota</taxon>
        <taxon>Coleoptera</taxon>
        <taxon>Polyphaga</taxon>
        <taxon>Cucujiformia</taxon>
        <taxon>Chrysomeloidea</taxon>
        <taxon>Cerambycidae</taxon>
        <taxon>Lepturinae</taxon>
        <taxon>Rhagiini</taxon>
        <taxon>Rhamnusium</taxon>
    </lineage>
</organism>
<keyword evidence="5 8" id="KW-1133">Transmembrane helix</keyword>
<accession>A0AAV8ZVH4</accession>
<evidence type="ECO:0000256" key="1">
    <source>
        <dbReference type="ARBA" id="ARBA00004236"/>
    </source>
</evidence>
<dbReference type="Proteomes" id="UP001162156">
    <property type="component" value="Unassembled WGS sequence"/>
</dbReference>
<dbReference type="Pfam" id="PF01130">
    <property type="entry name" value="CD36"/>
    <property type="match status" value="1"/>
</dbReference>
<gene>
    <name evidence="9" type="ORF">NQ314_000685</name>
</gene>
<dbReference type="InterPro" id="IPR002159">
    <property type="entry name" value="CD36_fam"/>
</dbReference>
<dbReference type="PANTHER" id="PTHR11923:SF93">
    <property type="entry name" value="GH07959P-RELATED"/>
    <property type="match status" value="1"/>
</dbReference>
<keyword evidence="6 8" id="KW-0472">Membrane</keyword>
<keyword evidence="10" id="KW-1185">Reference proteome</keyword>
<evidence type="ECO:0000256" key="4">
    <source>
        <dbReference type="ARBA" id="ARBA00022692"/>
    </source>
</evidence>
<keyword evidence="3" id="KW-1003">Cell membrane</keyword>
<dbReference type="GO" id="GO:0005737">
    <property type="term" value="C:cytoplasm"/>
    <property type="evidence" value="ECO:0007669"/>
    <property type="project" value="TreeGrafter"/>
</dbReference>
<comment type="caution">
    <text evidence="9">The sequence shown here is derived from an EMBL/GenBank/DDBJ whole genome shotgun (WGS) entry which is preliminary data.</text>
</comment>
<name>A0AAV8ZVH4_9CUCU</name>
<proteinExistence type="inferred from homology"/>